<dbReference type="Pfam" id="PF00582">
    <property type="entry name" value="Usp"/>
    <property type="match status" value="1"/>
</dbReference>
<dbReference type="SUPFAM" id="SSF52402">
    <property type="entry name" value="Adenine nucleotide alpha hydrolases-like"/>
    <property type="match status" value="1"/>
</dbReference>
<evidence type="ECO:0000313" key="2">
    <source>
        <dbReference type="EMBL" id="KAK9699301.1"/>
    </source>
</evidence>
<reference evidence="2" key="1">
    <citation type="submission" date="2024-03" db="EMBL/GenBank/DDBJ databases">
        <title>WGS assembly of Saponaria officinalis var. Norfolk2.</title>
        <authorList>
            <person name="Jenkins J."/>
            <person name="Shu S."/>
            <person name="Grimwood J."/>
            <person name="Barry K."/>
            <person name="Goodstein D."/>
            <person name="Schmutz J."/>
            <person name="Leebens-Mack J."/>
            <person name="Osbourn A."/>
        </authorList>
    </citation>
    <scope>NUCLEOTIDE SEQUENCE [LARGE SCALE GENOMIC DNA]</scope>
    <source>
        <strain evidence="2">JIC</strain>
    </source>
</reference>
<dbReference type="EMBL" id="JBDFQZ010000008">
    <property type="protein sequence ID" value="KAK9699301.1"/>
    <property type="molecule type" value="Genomic_DNA"/>
</dbReference>
<dbReference type="PANTHER" id="PTHR31964:SF124">
    <property type="entry name" value="ADENINE NUCLEOTIDE ALPHA HYDROLASES-LIKE SUPERFAMILY PROTEIN"/>
    <property type="match status" value="1"/>
</dbReference>
<dbReference type="Gene3D" id="3.40.50.620">
    <property type="entry name" value="HUPs"/>
    <property type="match status" value="1"/>
</dbReference>
<evidence type="ECO:0000313" key="3">
    <source>
        <dbReference type="Proteomes" id="UP001443914"/>
    </source>
</evidence>
<protein>
    <recommendedName>
        <fullName evidence="1">UspA domain-containing protein</fullName>
    </recommendedName>
</protein>
<dbReference type="InterPro" id="IPR006015">
    <property type="entry name" value="Universal_stress_UspA"/>
</dbReference>
<organism evidence="2 3">
    <name type="scientific">Saponaria officinalis</name>
    <name type="common">Common soapwort</name>
    <name type="synonym">Lychnis saponaria</name>
    <dbReference type="NCBI Taxonomy" id="3572"/>
    <lineage>
        <taxon>Eukaryota</taxon>
        <taxon>Viridiplantae</taxon>
        <taxon>Streptophyta</taxon>
        <taxon>Embryophyta</taxon>
        <taxon>Tracheophyta</taxon>
        <taxon>Spermatophyta</taxon>
        <taxon>Magnoliopsida</taxon>
        <taxon>eudicotyledons</taxon>
        <taxon>Gunneridae</taxon>
        <taxon>Pentapetalae</taxon>
        <taxon>Caryophyllales</taxon>
        <taxon>Caryophyllaceae</taxon>
        <taxon>Caryophylleae</taxon>
        <taxon>Saponaria</taxon>
    </lineage>
</organism>
<proteinExistence type="predicted"/>
<keyword evidence="3" id="KW-1185">Reference proteome</keyword>
<name>A0AAW1J9A2_SAPOF</name>
<dbReference type="InterPro" id="IPR006016">
    <property type="entry name" value="UspA"/>
</dbReference>
<dbReference type="InterPro" id="IPR014729">
    <property type="entry name" value="Rossmann-like_a/b/a_fold"/>
</dbReference>
<accession>A0AAW1J9A2</accession>
<dbReference type="CDD" id="cd23659">
    <property type="entry name" value="USP_At3g01520-like"/>
    <property type="match status" value="1"/>
</dbReference>
<sequence>MKVMIGLDESEGSFYALNWALSNLLNDNINKEDATPNIVYLVHVNPPFQTYVYPAGPAVVYTTTTVLDSVKHAQEHISAAIFSRALHSCHQKRIKAETFAMRGDPKEMICQAAEQMHVDLLVVGSRGLGMLKRAFLGSVSDYCVHHAHCPVLIVKPPKELAKNHAQAQAQAQVQAQAQAREAA</sequence>
<gene>
    <name evidence="2" type="ORF">RND81_08G165800</name>
</gene>
<evidence type="ECO:0000259" key="1">
    <source>
        <dbReference type="Pfam" id="PF00582"/>
    </source>
</evidence>
<dbReference type="AlphaFoldDB" id="A0AAW1J9A2"/>
<feature type="domain" description="UspA" evidence="1">
    <location>
        <begin position="2"/>
        <end position="155"/>
    </location>
</feature>
<dbReference type="PANTHER" id="PTHR31964">
    <property type="entry name" value="ADENINE NUCLEOTIDE ALPHA HYDROLASES-LIKE SUPERFAMILY PROTEIN"/>
    <property type="match status" value="1"/>
</dbReference>
<dbReference type="PRINTS" id="PR01438">
    <property type="entry name" value="UNVRSLSTRESS"/>
</dbReference>
<dbReference type="Proteomes" id="UP001443914">
    <property type="component" value="Unassembled WGS sequence"/>
</dbReference>
<comment type="caution">
    <text evidence="2">The sequence shown here is derived from an EMBL/GenBank/DDBJ whole genome shotgun (WGS) entry which is preliminary data.</text>
</comment>